<evidence type="ECO:0000313" key="11">
    <source>
        <dbReference type="Proteomes" id="UP000225706"/>
    </source>
</evidence>
<feature type="domain" description="DZIP3-like HEPN" evidence="8">
    <location>
        <begin position="143"/>
        <end position="228"/>
    </location>
</feature>
<dbReference type="PANTHER" id="PTHR24104">
    <property type="entry name" value="E3 UBIQUITIN-PROTEIN LIGASE NHLRC1-RELATED"/>
    <property type="match status" value="1"/>
</dbReference>
<dbReference type="InterPro" id="IPR041249">
    <property type="entry name" value="HEPN_DZIP3"/>
</dbReference>
<dbReference type="Pfam" id="PF18738">
    <property type="entry name" value="HEPN_DZIP3"/>
    <property type="match status" value="1"/>
</dbReference>
<sequence length="1115" mass="125545">MTGKPDQITNIHGLTENGKQCTKDVNDKVTLDYKTLIMLLKQRVSDAKKYITELCKQGLDTECCVFCKVNKECACPAVPFEEAFAECFQKSKANIGGRIHIMASAAPTTSSTKETTNYARLCRMLVDIGTQDLRDTFDAIHAPASLHTVLVANKSKLQSLRTKRISNPTQWGQLFPAISTSVSSRSLDTTLLMVLLRNLCGLTAPLTGWDTLPDVTDLSREADIARVKLGGVTYEAAIDDLRNQCMDPEVEGHYMELLSQWEKEEGNIKEELGELKKLQEKMVHVQEEMLQTQGKMLHALTASKEIVDQGDLNVKHEIKLNIDTQKGTFKRQFAHPQIFLKHNTRSPTEGLHGFLNHLENDYHLSTKELKFDCFEVGMTCPEPIFERPSRDYRNGKLNKLAERFLLTNKVQKKLNLHGIGIRTVVKEEELVKSSRRVSKSGVITAVMRIEIVTQNHGTCNRKFASDINIFKKRDSFSSSNGLGDFLKRVARDYFLETPFFGFGCLEVRMECPSLEILEKLWKNYRSGRLNEIVKRYLLTDEEKNEAELNMVNLTTLIKDDEYNSCRKSFSEVAEQLGGGVSPGTIGEPHEVKIKVSLDQIDLKKEEKFNQHLVEQISMLMEYNTFSPSGGVGKFIEYIRNVHNLLIKSLGLGCLEIQVECLTLESLEGLKNDYCSGDLNEMAEKFILTDEVREELDLNDVSFKTTIKREDYLACRKSFLNEVEPFSEITNPEIIASSHTDHSKSQPEGNGLKEAEQGAEANFTITTRDSEGKQIYSEQEHVIVTIRSPRWGIKAETIDLKDGNYSVGYKPKCAGRHDVTIEIEGWPLTGSPWRVKVKPLQYKVIKSCGSPGNGEGEFNGPRSIVQNKFSGDIAVVDTLNNRLQVFDENLKYLRTIGGEVGSPTGEAVMIDHPLSVAFLRDGDMVVIHSIECSPTHMSLITEDGQFIRKFSERVFRPSTVFVRNGDDGDHVIACDKADRKIKVLSPDGVQLLQFFGDPDCDDSPACVFYHCDKFFVSYHLANCIKVFNEEGEFIFNIGCEGSGEGLLNYPCGLVVDAFDNLIVCDNRSNRLQMFTQDGEFLSSFYQEIQSPWGMAISKTGDLLLTDMGKQRIIILQ</sequence>
<dbReference type="InterPro" id="IPR017868">
    <property type="entry name" value="Filamin/ABP280_repeat-like"/>
</dbReference>
<dbReference type="PROSITE" id="PS51125">
    <property type="entry name" value="NHL"/>
    <property type="match status" value="2"/>
</dbReference>
<proteinExistence type="predicted"/>
<dbReference type="SUPFAM" id="SSF101898">
    <property type="entry name" value="NHL repeat"/>
    <property type="match status" value="1"/>
</dbReference>
<dbReference type="OrthoDB" id="6144802at2759"/>
<dbReference type="EMBL" id="LSMT01001014">
    <property type="protein sequence ID" value="PFX13296.1"/>
    <property type="molecule type" value="Genomic_DNA"/>
</dbReference>
<dbReference type="InterPro" id="IPR014756">
    <property type="entry name" value="Ig_E-set"/>
</dbReference>
<dbReference type="GO" id="GO:0043161">
    <property type="term" value="P:proteasome-mediated ubiquitin-dependent protein catabolic process"/>
    <property type="evidence" value="ECO:0007669"/>
    <property type="project" value="TreeGrafter"/>
</dbReference>
<evidence type="ECO:0000313" key="10">
    <source>
        <dbReference type="EMBL" id="PFX13296.1"/>
    </source>
</evidence>
<evidence type="ECO:0000256" key="7">
    <source>
        <dbReference type="SAM" id="Coils"/>
    </source>
</evidence>
<comment type="caution">
    <text evidence="10">The sequence shown here is derived from an EMBL/GenBank/DDBJ whole genome shotgun (WGS) entry which is preliminary data.</text>
</comment>
<dbReference type="AlphaFoldDB" id="A0A2B4R808"/>
<evidence type="ECO:0000256" key="4">
    <source>
        <dbReference type="ARBA" id="ARBA00022833"/>
    </source>
</evidence>
<keyword evidence="4" id="KW-0862">Zinc</keyword>
<feature type="repeat" description="NHL" evidence="6">
    <location>
        <begin position="844"/>
        <end position="888"/>
    </location>
</feature>
<dbReference type="InterPro" id="IPR011042">
    <property type="entry name" value="6-blade_b-propeller_TolB-like"/>
</dbReference>
<dbReference type="InterPro" id="IPR001298">
    <property type="entry name" value="Filamin/ABP280_rpt"/>
</dbReference>
<evidence type="ECO:0000256" key="3">
    <source>
        <dbReference type="ARBA" id="ARBA00022771"/>
    </source>
</evidence>
<evidence type="ECO:0000256" key="5">
    <source>
        <dbReference type="PROSITE-ProRule" id="PRU00087"/>
    </source>
</evidence>
<dbReference type="PANTHER" id="PTHR24104:SF47">
    <property type="entry name" value="E3 UBIQUITIN-PROTEIN LIGASE NHLRC1"/>
    <property type="match status" value="1"/>
</dbReference>
<dbReference type="Gene3D" id="2.120.10.30">
    <property type="entry name" value="TolB, C-terminal domain"/>
    <property type="match status" value="1"/>
</dbReference>
<dbReference type="InterPro" id="IPR001258">
    <property type="entry name" value="NHL_repeat"/>
</dbReference>
<keyword evidence="2" id="KW-0677">Repeat</keyword>
<dbReference type="Gene3D" id="2.60.40.10">
    <property type="entry name" value="Immunoglobulins"/>
    <property type="match status" value="1"/>
</dbReference>
<reference evidence="11" key="1">
    <citation type="journal article" date="2017" name="bioRxiv">
        <title>Comparative analysis of the genomes of Stylophora pistillata and Acropora digitifera provides evidence for extensive differences between species of corals.</title>
        <authorList>
            <person name="Voolstra C.R."/>
            <person name="Li Y."/>
            <person name="Liew Y.J."/>
            <person name="Baumgarten S."/>
            <person name="Zoccola D."/>
            <person name="Flot J.-F."/>
            <person name="Tambutte S."/>
            <person name="Allemand D."/>
            <person name="Aranda M."/>
        </authorList>
    </citation>
    <scope>NUCLEOTIDE SEQUENCE [LARGE SCALE GENOMIC DNA]</scope>
</reference>
<evidence type="ECO:0000256" key="1">
    <source>
        <dbReference type="ARBA" id="ARBA00022723"/>
    </source>
</evidence>
<keyword evidence="11" id="KW-1185">Reference proteome</keyword>
<name>A0A2B4R808_STYPI</name>
<dbReference type="GO" id="GO:0008270">
    <property type="term" value="F:zinc ion binding"/>
    <property type="evidence" value="ECO:0007669"/>
    <property type="project" value="UniProtKB-KW"/>
</dbReference>
<feature type="repeat" description="Filamin" evidence="5">
    <location>
        <begin position="736"/>
        <end position="836"/>
    </location>
</feature>
<keyword evidence="7" id="KW-0175">Coiled coil</keyword>
<feature type="coiled-coil region" evidence="7">
    <location>
        <begin position="258"/>
        <end position="295"/>
    </location>
</feature>
<accession>A0A2B4R808</accession>
<dbReference type="Pfam" id="PF00630">
    <property type="entry name" value="Filamin"/>
    <property type="match status" value="1"/>
</dbReference>
<organism evidence="10 11">
    <name type="scientific">Stylophora pistillata</name>
    <name type="common">Smooth cauliflower coral</name>
    <dbReference type="NCBI Taxonomy" id="50429"/>
    <lineage>
        <taxon>Eukaryota</taxon>
        <taxon>Metazoa</taxon>
        <taxon>Cnidaria</taxon>
        <taxon>Anthozoa</taxon>
        <taxon>Hexacorallia</taxon>
        <taxon>Scleractinia</taxon>
        <taxon>Astrocoeniina</taxon>
        <taxon>Pocilloporidae</taxon>
        <taxon>Stylophora</taxon>
    </lineage>
</organism>
<evidence type="ECO:0000259" key="8">
    <source>
        <dbReference type="Pfam" id="PF18738"/>
    </source>
</evidence>
<keyword evidence="1" id="KW-0479">Metal-binding</keyword>
<dbReference type="Pfam" id="PF20694">
    <property type="entry name" value="TRADD-like_N"/>
    <property type="match status" value="1"/>
</dbReference>
<dbReference type="GO" id="GO:0061630">
    <property type="term" value="F:ubiquitin protein ligase activity"/>
    <property type="evidence" value="ECO:0007669"/>
    <property type="project" value="TreeGrafter"/>
</dbReference>
<evidence type="ECO:0000256" key="6">
    <source>
        <dbReference type="PROSITE-ProRule" id="PRU00504"/>
    </source>
</evidence>
<feature type="repeat" description="NHL" evidence="6">
    <location>
        <begin position="1033"/>
        <end position="1076"/>
    </location>
</feature>
<dbReference type="InterPro" id="IPR013783">
    <property type="entry name" value="Ig-like_fold"/>
</dbReference>
<dbReference type="GO" id="GO:0000209">
    <property type="term" value="P:protein polyubiquitination"/>
    <property type="evidence" value="ECO:0007669"/>
    <property type="project" value="TreeGrafter"/>
</dbReference>
<dbReference type="SMART" id="SM00557">
    <property type="entry name" value="IG_FLMN"/>
    <property type="match status" value="1"/>
</dbReference>
<evidence type="ECO:0000256" key="2">
    <source>
        <dbReference type="ARBA" id="ARBA00022737"/>
    </source>
</evidence>
<protein>
    <submittedName>
        <fullName evidence="10">E3 ubiquitin-protein ligase TRIM71</fullName>
    </submittedName>
</protein>
<dbReference type="Proteomes" id="UP000225706">
    <property type="component" value="Unassembled WGS sequence"/>
</dbReference>
<dbReference type="SUPFAM" id="SSF81296">
    <property type="entry name" value="E set domains"/>
    <property type="match status" value="1"/>
</dbReference>
<evidence type="ECO:0000259" key="9">
    <source>
        <dbReference type="Pfam" id="PF20694"/>
    </source>
</evidence>
<gene>
    <name evidence="10" type="primary">trim71</name>
    <name evidence="10" type="ORF">AWC38_SpisGene22631</name>
</gene>
<dbReference type="InterPro" id="IPR050952">
    <property type="entry name" value="TRIM-NHL_E3_ligases"/>
</dbReference>
<keyword evidence="3" id="KW-0863">Zinc-finger</keyword>
<dbReference type="PROSITE" id="PS50194">
    <property type="entry name" value="FILAMIN_REPEAT"/>
    <property type="match status" value="1"/>
</dbReference>
<feature type="domain" description="TRADD-like N-terminal" evidence="9">
    <location>
        <begin position="502"/>
        <end position="541"/>
    </location>
</feature>
<dbReference type="InterPro" id="IPR049341">
    <property type="entry name" value="TRADD-like_N"/>
</dbReference>